<dbReference type="Gene3D" id="2.30.33.40">
    <property type="entry name" value="GroES chaperonin"/>
    <property type="match status" value="1"/>
</dbReference>
<protein>
    <recommendedName>
        <fullName evidence="3">Co-chaperonin GroES</fullName>
    </recommendedName>
    <alternativeName>
        <fullName evidence="3">10 kDa chaperonin</fullName>
    </alternativeName>
    <alternativeName>
        <fullName evidence="3">Chaperonin-10</fullName>
        <shortName evidence="3">Cpn10</shortName>
    </alternativeName>
</protein>
<comment type="subunit">
    <text evidence="3">Heptamer of 7 subunits arranged in a ring. Interacts with the chaperonin GroEL.</text>
</comment>
<evidence type="ECO:0000256" key="3">
    <source>
        <dbReference type="HAMAP-Rule" id="MF_00580"/>
    </source>
</evidence>
<evidence type="ECO:0000256" key="2">
    <source>
        <dbReference type="ARBA" id="ARBA00023186"/>
    </source>
</evidence>
<evidence type="ECO:0000313" key="5">
    <source>
        <dbReference type="EMBL" id="HIS70487.1"/>
    </source>
</evidence>
<organism evidence="5 6">
    <name type="scientific">Candidatus Enterousia intestinigallinarum</name>
    <dbReference type="NCBI Taxonomy" id="2840790"/>
    <lineage>
        <taxon>Bacteria</taxon>
        <taxon>Pseudomonadati</taxon>
        <taxon>Pseudomonadota</taxon>
        <taxon>Alphaproteobacteria</taxon>
        <taxon>Candidatus Enterousia</taxon>
    </lineage>
</organism>
<proteinExistence type="inferred from homology"/>
<dbReference type="PANTHER" id="PTHR10772">
    <property type="entry name" value="10 KDA HEAT SHOCK PROTEIN"/>
    <property type="match status" value="1"/>
</dbReference>
<reference evidence="5" key="1">
    <citation type="submission" date="2020-10" db="EMBL/GenBank/DDBJ databases">
        <authorList>
            <person name="Gilroy R."/>
        </authorList>
    </citation>
    <scope>NUCLEOTIDE SEQUENCE</scope>
    <source>
        <strain evidence="5">ChiGjej3B3-5194</strain>
    </source>
</reference>
<dbReference type="GO" id="GO:0005737">
    <property type="term" value="C:cytoplasm"/>
    <property type="evidence" value="ECO:0007669"/>
    <property type="project" value="UniProtKB-SubCell"/>
</dbReference>
<name>A0A9D1FFJ7_9PROT</name>
<keyword evidence="3" id="KW-0963">Cytoplasm</keyword>
<dbReference type="InterPro" id="IPR020818">
    <property type="entry name" value="Chaperonin_GroES"/>
</dbReference>
<dbReference type="CDD" id="cd00320">
    <property type="entry name" value="cpn10"/>
    <property type="match status" value="1"/>
</dbReference>
<dbReference type="GO" id="GO:0044183">
    <property type="term" value="F:protein folding chaperone"/>
    <property type="evidence" value="ECO:0007669"/>
    <property type="project" value="InterPro"/>
</dbReference>
<dbReference type="SMART" id="SM00883">
    <property type="entry name" value="Cpn10"/>
    <property type="match status" value="1"/>
</dbReference>
<evidence type="ECO:0000256" key="4">
    <source>
        <dbReference type="RuleBase" id="RU000535"/>
    </source>
</evidence>
<keyword evidence="2 3" id="KW-0143">Chaperone</keyword>
<gene>
    <name evidence="3" type="primary">groES</name>
    <name evidence="3" type="synonym">groS</name>
    <name evidence="5" type="ORF">IAD02_00660</name>
</gene>
<comment type="similarity">
    <text evidence="1 3 4">Belongs to the GroES chaperonin family.</text>
</comment>
<dbReference type="Pfam" id="PF00166">
    <property type="entry name" value="Cpn10"/>
    <property type="match status" value="1"/>
</dbReference>
<dbReference type="AlphaFoldDB" id="A0A9D1FFJ7"/>
<dbReference type="Proteomes" id="UP000886742">
    <property type="component" value="Unassembled WGS sequence"/>
</dbReference>
<dbReference type="InterPro" id="IPR037124">
    <property type="entry name" value="Chaperonin_GroES_sf"/>
</dbReference>
<evidence type="ECO:0000313" key="6">
    <source>
        <dbReference type="Proteomes" id="UP000886742"/>
    </source>
</evidence>
<dbReference type="PRINTS" id="PR00297">
    <property type="entry name" value="CHAPERONIN10"/>
</dbReference>
<reference evidence="5" key="2">
    <citation type="journal article" date="2021" name="PeerJ">
        <title>Extensive microbial diversity within the chicken gut microbiome revealed by metagenomics and culture.</title>
        <authorList>
            <person name="Gilroy R."/>
            <person name="Ravi A."/>
            <person name="Getino M."/>
            <person name="Pursley I."/>
            <person name="Horton D.L."/>
            <person name="Alikhan N.F."/>
            <person name="Baker D."/>
            <person name="Gharbi K."/>
            <person name="Hall N."/>
            <person name="Watson M."/>
            <person name="Adriaenssens E.M."/>
            <person name="Foster-Nyarko E."/>
            <person name="Jarju S."/>
            <person name="Secka A."/>
            <person name="Antonio M."/>
            <person name="Oren A."/>
            <person name="Chaudhuri R.R."/>
            <person name="La Ragione R."/>
            <person name="Hildebrand F."/>
            <person name="Pallen M.J."/>
        </authorList>
    </citation>
    <scope>NUCLEOTIDE SEQUENCE</scope>
    <source>
        <strain evidence="5">ChiGjej3B3-5194</strain>
    </source>
</reference>
<sequence>MFKPLHNYVLLERIEEENKTAGGIIIPDNAKEKPSRGRVIAVGDGAFDGDDRIPMTVKVGDDVLFAKWAASANEVKIDGKDYVLIKETDILGIL</sequence>
<evidence type="ECO:0000256" key="1">
    <source>
        <dbReference type="ARBA" id="ARBA00006975"/>
    </source>
</evidence>
<dbReference type="GO" id="GO:0046872">
    <property type="term" value="F:metal ion binding"/>
    <property type="evidence" value="ECO:0007669"/>
    <property type="project" value="TreeGrafter"/>
</dbReference>
<comment type="function">
    <text evidence="3 4">Together with the chaperonin GroEL, plays an essential role in assisting protein folding. The GroEL-GroES system forms a nano-cage that allows encapsulation of the non-native substrate proteins and provides a physical environment optimized to promote and accelerate protein folding. GroES binds to the apical surface of the GroEL ring, thereby capping the opening of the GroEL channel.</text>
</comment>
<dbReference type="EMBL" id="DVJI01000003">
    <property type="protein sequence ID" value="HIS70487.1"/>
    <property type="molecule type" value="Genomic_DNA"/>
</dbReference>
<dbReference type="NCBIfam" id="NF001531">
    <property type="entry name" value="PRK00364.2-2"/>
    <property type="match status" value="1"/>
</dbReference>
<dbReference type="FunFam" id="2.30.33.40:FF:000001">
    <property type="entry name" value="10 kDa chaperonin"/>
    <property type="match status" value="1"/>
</dbReference>
<dbReference type="GO" id="GO:0051082">
    <property type="term" value="F:unfolded protein binding"/>
    <property type="evidence" value="ECO:0007669"/>
    <property type="project" value="TreeGrafter"/>
</dbReference>
<dbReference type="SUPFAM" id="SSF50129">
    <property type="entry name" value="GroES-like"/>
    <property type="match status" value="1"/>
</dbReference>
<comment type="caution">
    <text evidence="5">The sequence shown here is derived from an EMBL/GenBank/DDBJ whole genome shotgun (WGS) entry which is preliminary data.</text>
</comment>
<dbReference type="GO" id="GO:0051087">
    <property type="term" value="F:protein-folding chaperone binding"/>
    <property type="evidence" value="ECO:0007669"/>
    <property type="project" value="TreeGrafter"/>
</dbReference>
<accession>A0A9D1FFJ7</accession>
<dbReference type="HAMAP" id="MF_00580">
    <property type="entry name" value="CH10"/>
    <property type="match status" value="1"/>
</dbReference>
<dbReference type="GO" id="GO:0005524">
    <property type="term" value="F:ATP binding"/>
    <property type="evidence" value="ECO:0007669"/>
    <property type="project" value="InterPro"/>
</dbReference>
<comment type="subcellular location">
    <subcellularLocation>
        <location evidence="3">Cytoplasm</location>
    </subcellularLocation>
</comment>
<dbReference type="InterPro" id="IPR011032">
    <property type="entry name" value="GroES-like_sf"/>
</dbReference>
<dbReference type="PANTHER" id="PTHR10772:SF63">
    <property type="entry name" value="20 KDA CHAPERONIN, CHLOROPLASTIC"/>
    <property type="match status" value="1"/>
</dbReference>